<dbReference type="InterPro" id="IPR011698">
    <property type="entry name" value="GATase_3"/>
</dbReference>
<evidence type="ECO:0000256" key="1">
    <source>
        <dbReference type="ARBA" id="ARBA00001946"/>
    </source>
</evidence>
<feature type="region of interest" description="Disordered" evidence="7">
    <location>
        <begin position="644"/>
        <end position="721"/>
    </location>
</feature>
<feature type="compositionally biased region" description="Polar residues" evidence="7">
    <location>
        <begin position="692"/>
        <end position="701"/>
    </location>
</feature>
<dbReference type="Pfam" id="PF07685">
    <property type="entry name" value="GATase_3"/>
    <property type="match status" value="1"/>
</dbReference>
<comment type="caution">
    <text evidence="10">The sequence shown here is derived from an EMBL/GenBank/DDBJ whole genome shotgun (WGS) entry which is preliminary data.</text>
</comment>
<dbReference type="CDD" id="cd03130">
    <property type="entry name" value="GATase1_CobB"/>
    <property type="match status" value="1"/>
</dbReference>
<feature type="region of interest" description="Disordered" evidence="7">
    <location>
        <begin position="872"/>
        <end position="926"/>
    </location>
</feature>
<reference evidence="10" key="1">
    <citation type="submission" date="2021-01" db="EMBL/GenBank/DDBJ databases">
        <authorList>
            <person name="Eckstrom K.M.E."/>
        </authorList>
    </citation>
    <scope>NUCLEOTIDE SEQUENCE</scope>
    <source>
        <strain evidence="10">UVCC 0001</strain>
    </source>
</reference>
<proteinExistence type="inferred from homology"/>
<feature type="domain" description="CobQ/CobB/MinD/ParA nucleotide binding" evidence="8">
    <location>
        <begin position="5"/>
        <end position="195"/>
    </location>
</feature>
<feature type="compositionally biased region" description="Gly residues" evidence="7">
    <location>
        <begin position="877"/>
        <end position="890"/>
    </location>
</feature>
<dbReference type="InterPro" id="IPR002586">
    <property type="entry name" value="CobQ/CobB/MinD/ParA_Nub-bd_dom"/>
</dbReference>
<keyword evidence="11" id="KW-1185">Reference proteome</keyword>
<dbReference type="GO" id="GO:0042242">
    <property type="term" value="F:cobyrinic acid a,c-diamide synthase activity"/>
    <property type="evidence" value="ECO:0007669"/>
    <property type="project" value="InterPro"/>
</dbReference>
<feature type="region of interest" description="Disordered" evidence="7">
    <location>
        <begin position="235"/>
        <end position="301"/>
    </location>
</feature>
<feature type="region of interest" description="Disordered" evidence="7">
    <location>
        <begin position="948"/>
        <end position="987"/>
    </location>
</feature>
<keyword evidence="6" id="KW-0315">Glutamine amidotransferase</keyword>
<feature type="compositionally biased region" description="Low complexity" evidence="7">
    <location>
        <begin position="969"/>
        <end position="987"/>
    </location>
</feature>
<dbReference type="Gene3D" id="3.40.50.300">
    <property type="entry name" value="P-loop containing nucleotide triphosphate hydrolases"/>
    <property type="match status" value="1"/>
</dbReference>
<sequence>MPQTIVVAGTASGVGKTSVATGLMAALRAKGLRVQAFKVGPDFLDPMYHELATGAPSYNLDGWMMGREGVLRAHERAMRESGAEIAVVEGMMGLFDGLDGLTEAGSTAEVAKWLRAPIVLVLDCGAAARSVAAVVKGFREFDPGVSVKGLLFNRVGGAAHARWLADALGAAGQGDARVLGGLPLDPSATLPERHLGLHVPLEEPGSTLAVVEALRALVAANVDLHAVLEIAQEGAGDGGRRGGLDQEVASSGKDASDGDGLSVPAPNDSQVLTTPSFQSLHPSSHNDCIASPLPSPPRPLRRAPADVRIAVARDEAFCFYYRENLSLLESAGAELVFFSPLRDALPGGVSGVYIGGGYPELHAPALGRNAALRAGLAAFSAAGGPVYAECGGLILLSRAVRPRADAAESPMAGVFPFKTVLRERATLGYVRVETTAASPVFAPGRSARGQVFHHTEIVEERVIGGALPDEEEEEGGERQFDDAAAPHASEHPHPRNTTPQPRPWTSSFRAWPQTPTQPGPLDEGFTLGRTVASYIHLHFASCPALADDFVGACRAADAATLHAAALSAARAAIARASSRGGPGPSPRPSPLKGGDAIASGLLNRVASRSSLHRASVSSADGGACVDAEDDEAAIVLPRRRSALFASEAPSRQGSSGESRASGQSSPRGAEGPEAAARHARGVAARPAPSCVAASSCTSTPVATPRRASADPGALLAPPRGDPASIGHPKVAFSADSEAARPQLAGKPFLAYSKSSEQLNRVASAHKAALAPQASLLVAPMHRSPSCGQVPTLALADAPPLLAWQANERIVSLGAGGTEILWALGLAPRVVGVSDACDWPRAAASRPRVAHHLRAARGRGVAASAAAGPARSWSVLGGDWGGGRAGPGRRGSGTDSLAGGHAPPHAPGSAAPSSGGPSSPGREQGQPAWAQNPLAALLRGLFGRAGEDGGASSGSLAAMRKDRAHGSRARVSTARSPPSTSTPPVSGPALYVDERVLARERPSLVVAEELGDAAEAVCDALVAVGLQATTRVIMIRRRRLSDILEGVLEVADAAGVRGAGAALAADLRARLRRAAAAACRSPRPFGPAAAVRGAAARQRVLVLRCMKPATVLGPAAPWLGEVIALAGGRPCVDEDDDDAAEPVRIRAGRSSNRHAYVGVFDDDDDSESEDEAQAPSALPAALHSLRSGPWRRAPSPPAVLSPAQLAALAPEVLVVLYGATDPGASREGGLHSALSALCDAAASGAWWQLPAVRAGNVFLVPAALFARAGPRLVDGVELLARALHGPAAGGFAPDPGLPTLKLALRPGQRCRPALLSNYFAPWPGGAGAAGSD</sequence>
<comment type="cofactor">
    <cofactor evidence="1">
        <name>Mg(2+)</name>
        <dbReference type="ChEBI" id="CHEBI:18420"/>
    </cofactor>
</comment>
<evidence type="ECO:0008006" key="12">
    <source>
        <dbReference type="Google" id="ProtNLM"/>
    </source>
</evidence>
<evidence type="ECO:0000256" key="2">
    <source>
        <dbReference type="ARBA" id="ARBA00022598"/>
    </source>
</evidence>
<evidence type="ECO:0000259" key="9">
    <source>
        <dbReference type="Pfam" id="PF07685"/>
    </source>
</evidence>
<dbReference type="EMBL" id="JASFZW010000011">
    <property type="protein sequence ID" value="KAK2076215.1"/>
    <property type="molecule type" value="Genomic_DNA"/>
</dbReference>
<dbReference type="SUPFAM" id="SSF52317">
    <property type="entry name" value="Class I glutamine amidotransferase-like"/>
    <property type="match status" value="1"/>
</dbReference>
<evidence type="ECO:0000256" key="3">
    <source>
        <dbReference type="ARBA" id="ARBA00022741"/>
    </source>
</evidence>
<feature type="compositionally biased region" description="Low complexity" evidence="7">
    <location>
        <begin position="650"/>
        <end position="665"/>
    </location>
</feature>
<dbReference type="InterPro" id="IPR004484">
    <property type="entry name" value="CbiA/CobB_synth"/>
</dbReference>
<name>A0AAD9MJA1_PROWI</name>
<dbReference type="Pfam" id="PF01656">
    <property type="entry name" value="CbiA"/>
    <property type="match status" value="1"/>
</dbReference>
<evidence type="ECO:0000313" key="10">
    <source>
        <dbReference type="EMBL" id="KAK2076215.1"/>
    </source>
</evidence>
<protein>
    <recommendedName>
        <fullName evidence="12">Cobyrinic acid a,c-diamide synthase</fullName>
    </recommendedName>
</protein>
<dbReference type="SUPFAM" id="SSF53807">
    <property type="entry name" value="Helical backbone' metal receptor"/>
    <property type="match status" value="2"/>
</dbReference>
<feature type="region of interest" description="Disordered" evidence="7">
    <location>
        <begin position="462"/>
        <end position="524"/>
    </location>
</feature>
<evidence type="ECO:0000256" key="6">
    <source>
        <dbReference type="ARBA" id="ARBA00022962"/>
    </source>
</evidence>
<dbReference type="HAMAP" id="MF_00027">
    <property type="entry name" value="CobB_CbiA"/>
    <property type="match status" value="1"/>
</dbReference>
<evidence type="ECO:0000259" key="8">
    <source>
        <dbReference type="Pfam" id="PF01656"/>
    </source>
</evidence>
<feature type="compositionally biased region" description="Polar residues" evidence="7">
    <location>
        <begin position="495"/>
        <end position="516"/>
    </location>
</feature>
<evidence type="ECO:0000256" key="4">
    <source>
        <dbReference type="ARBA" id="ARBA00022840"/>
    </source>
</evidence>
<dbReference type="PANTHER" id="PTHR43873">
    <property type="entry name" value="COBYRINATE A,C-DIAMIDE SYNTHASE"/>
    <property type="match status" value="1"/>
</dbReference>
<keyword evidence="5" id="KW-0460">Magnesium</keyword>
<dbReference type="InterPro" id="IPR029062">
    <property type="entry name" value="Class_I_gatase-like"/>
</dbReference>
<evidence type="ECO:0000256" key="7">
    <source>
        <dbReference type="SAM" id="MobiDB-lite"/>
    </source>
</evidence>
<keyword evidence="4" id="KW-0067">ATP-binding</keyword>
<accession>A0AAD9MJA1</accession>
<gene>
    <name evidence="10" type="ORF">QBZ16_001147</name>
</gene>
<feature type="compositionally biased region" description="Low complexity" evidence="7">
    <location>
        <begin position="897"/>
        <end position="920"/>
    </location>
</feature>
<keyword evidence="3" id="KW-0547">Nucleotide-binding</keyword>
<dbReference type="Gene3D" id="3.40.50.880">
    <property type="match status" value="1"/>
</dbReference>
<keyword evidence="2" id="KW-0436">Ligase</keyword>
<dbReference type="SUPFAM" id="SSF52540">
    <property type="entry name" value="P-loop containing nucleoside triphosphate hydrolases"/>
    <property type="match status" value="1"/>
</dbReference>
<dbReference type="CDD" id="cd05388">
    <property type="entry name" value="CobB_N"/>
    <property type="match status" value="1"/>
</dbReference>
<evidence type="ECO:0000313" key="11">
    <source>
        <dbReference type="Proteomes" id="UP001255856"/>
    </source>
</evidence>
<organism evidence="10 11">
    <name type="scientific">Prototheca wickerhamii</name>
    <dbReference type="NCBI Taxonomy" id="3111"/>
    <lineage>
        <taxon>Eukaryota</taxon>
        <taxon>Viridiplantae</taxon>
        <taxon>Chlorophyta</taxon>
        <taxon>core chlorophytes</taxon>
        <taxon>Trebouxiophyceae</taxon>
        <taxon>Chlorellales</taxon>
        <taxon>Chlorellaceae</taxon>
        <taxon>Prototheca</taxon>
    </lineage>
</organism>
<evidence type="ECO:0000256" key="5">
    <source>
        <dbReference type="ARBA" id="ARBA00022842"/>
    </source>
</evidence>
<dbReference type="PROSITE" id="PS51274">
    <property type="entry name" value="GATASE_COBBQ"/>
    <property type="match status" value="1"/>
</dbReference>
<dbReference type="Gene3D" id="3.40.50.1980">
    <property type="entry name" value="Nitrogenase molybdenum iron protein domain"/>
    <property type="match status" value="2"/>
</dbReference>
<feature type="domain" description="CobB/CobQ-like glutamine amidotransferase" evidence="9">
    <location>
        <begin position="308"/>
        <end position="441"/>
    </location>
</feature>
<dbReference type="Proteomes" id="UP001255856">
    <property type="component" value="Unassembled WGS sequence"/>
</dbReference>
<feature type="compositionally biased region" description="Polar residues" evidence="7">
    <location>
        <begin position="267"/>
        <end position="286"/>
    </location>
</feature>
<dbReference type="InterPro" id="IPR027417">
    <property type="entry name" value="P-loop_NTPase"/>
</dbReference>
<dbReference type="NCBIfam" id="NF002204">
    <property type="entry name" value="PRK01077.1"/>
    <property type="match status" value="1"/>
</dbReference>
<dbReference type="PANTHER" id="PTHR43873:SF1">
    <property type="entry name" value="COBYRINATE A,C-DIAMIDE SYNTHASE"/>
    <property type="match status" value="1"/>
</dbReference>
<dbReference type="GO" id="GO:0005524">
    <property type="term" value="F:ATP binding"/>
    <property type="evidence" value="ECO:0007669"/>
    <property type="project" value="UniProtKB-KW"/>
</dbReference>